<dbReference type="PANTHER" id="PTHR45730:SF109">
    <property type="entry name" value="ZINC FINGER PROTEIN KNUCKLES"/>
    <property type="match status" value="1"/>
</dbReference>
<comment type="caution">
    <text evidence="4">The sequence shown here is derived from an EMBL/GenBank/DDBJ whole genome shotgun (WGS) entry which is preliminary data.</text>
</comment>
<evidence type="ECO:0000313" key="4">
    <source>
        <dbReference type="EMBL" id="KAK6798896.1"/>
    </source>
</evidence>
<dbReference type="GO" id="GO:0008270">
    <property type="term" value="F:zinc ion binding"/>
    <property type="evidence" value="ECO:0007669"/>
    <property type="project" value="UniProtKB-KW"/>
</dbReference>
<dbReference type="EMBL" id="JBANQN010000002">
    <property type="protein sequence ID" value="KAK6798896.1"/>
    <property type="molecule type" value="Genomic_DNA"/>
</dbReference>
<evidence type="ECO:0000256" key="2">
    <source>
        <dbReference type="SAM" id="MobiDB-lite"/>
    </source>
</evidence>
<dbReference type="PANTHER" id="PTHR45730">
    <property type="entry name" value="ZINC FINGER PROTEIN JAGGED"/>
    <property type="match status" value="1"/>
</dbReference>
<evidence type="ECO:0000256" key="1">
    <source>
        <dbReference type="PROSITE-ProRule" id="PRU00042"/>
    </source>
</evidence>
<dbReference type="GO" id="GO:0003700">
    <property type="term" value="F:DNA-binding transcription factor activity"/>
    <property type="evidence" value="ECO:0007669"/>
    <property type="project" value="InterPro"/>
</dbReference>
<dbReference type="SUPFAM" id="SSF57667">
    <property type="entry name" value="beta-beta-alpha zinc fingers"/>
    <property type="match status" value="1"/>
</dbReference>
<dbReference type="AlphaFoldDB" id="A0AAN8YNP9"/>
<reference evidence="4 5" key="1">
    <citation type="submission" date="2024-02" db="EMBL/GenBank/DDBJ databases">
        <title>de novo genome assembly of Solanum bulbocastanum strain 11H21.</title>
        <authorList>
            <person name="Hosaka A.J."/>
        </authorList>
    </citation>
    <scope>NUCLEOTIDE SEQUENCE [LARGE SCALE GENOMIC DNA]</scope>
    <source>
        <tissue evidence="4">Young leaves</tissue>
    </source>
</reference>
<keyword evidence="5" id="KW-1185">Reference proteome</keyword>
<name>A0AAN8YNP9_SOLBU</name>
<dbReference type="Gene3D" id="3.30.160.60">
    <property type="entry name" value="Classic Zinc Finger"/>
    <property type="match status" value="1"/>
</dbReference>
<evidence type="ECO:0000313" key="5">
    <source>
        <dbReference type="Proteomes" id="UP001371456"/>
    </source>
</evidence>
<keyword evidence="1" id="KW-0863">Zinc-finger</keyword>
<accession>A0AAN8YNP9</accession>
<evidence type="ECO:0000259" key="3">
    <source>
        <dbReference type="PROSITE" id="PS50157"/>
    </source>
</evidence>
<proteinExistence type="predicted"/>
<organism evidence="4 5">
    <name type="scientific">Solanum bulbocastanum</name>
    <name type="common">Wild potato</name>
    <dbReference type="NCBI Taxonomy" id="147425"/>
    <lineage>
        <taxon>Eukaryota</taxon>
        <taxon>Viridiplantae</taxon>
        <taxon>Streptophyta</taxon>
        <taxon>Embryophyta</taxon>
        <taxon>Tracheophyta</taxon>
        <taxon>Spermatophyta</taxon>
        <taxon>Magnoliopsida</taxon>
        <taxon>eudicotyledons</taxon>
        <taxon>Gunneridae</taxon>
        <taxon>Pentapetalae</taxon>
        <taxon>asterids</taxon>
        <taxon>lamiids</taxon>
        <taxon>Solanales</taxon>
        <taxon>Solanaceae</taxon>
        <taxon>Solanoideae</taxon>
        <taxon>Solaneae</taxon>
        <taxon>Solanum</taxon>
    </lineage>
</organism>
<dbReference type="Proteomes" id="UP001371456">
    <property type="component" value="Unassembled WGS sequence"/>
</dbReference>
<feature type="region of interest" description="Disordered" evidence="2">
    <location>
        <begin position="66"/>
        <end position="100"/>
    </location>
</feature>
<dbReference type="PROSITE" id="PS50157">
    <property type="entry name" value="ZINC_FINGER_C2H2_2"/>
    <property type="match status" value="1"/>
</dbReference>
<dbReference type="InterPro" id="IPR013087">
    <property type="entry name" value="Znf_C2H2_type"/>
</dbReference>
<keyword evidence="1" id="KW-0862">Zinc</keyword>
<gene>
    <name evidence="4" type="ORF">RDI58_006599</name>
</gene>
<feature type="compositionally biased region" description="Polar residues" evidence="2">
    <location>
        <begin position="80"/>
        <end position="93"/>
    </location>
</feature>
<sequence length="207" mass="23412">MADHTHTHLVYDFWSQSNSVAPDIMLEDHQPPMIPAIPKPKPKVPSSSRMFSCLYCSRKFCTSQALGGHQNAHKRERAASRQNMFSTTPTDSHPNPNNNNNNNMLRFHFLQNNNINDDIDQNMPQQQNIIIDDINGNYPYNLNMTSNYCCQLQAPPSNNNFNPFCSSSSGFYPPPNHGYFTTAGDAPTLSTPPVDERQLNLDLTLRL</sequence>
<keyword evidence="1" id="KW-0479">Metal-binding</keyword>
<feature type="domain" description="C2H2-type" evidence="3">
    <location>
        <begin position="51"/>
        <end position="78"/>
    </location>
</feature>
<dbReference type="InterPro" id="IPR045320">
    <property type="entry name" value="JAGGED/SL1-like"/>
</dbReference>
<dbReference type="InterPro" id="IPR036236">
    <property type="entry name" value="Znf_C2H2_sf"/>
</dbReference>
<dbReference type="PROSITE" id="PS00028">
    <property type="entry name" value="ZINC_FINGER_C2H2_1"/>
    <property type="match status" value="1"/>
</dbReference>
<protein>
    <recommendedName>
        <fullName evidence="3">C2H2-type domain-containing protein</fullName>
    </recommendedName>
</protein>